<dbReference type="EMBL" id="JAUEPS010000038">
    <property type="protein sequence ID" value="KAK0449567.1"/>
    <property type="molecule type" value="Genomic_DNA"/>
</dbReference>
<evidence type="ECO:0000313" key="2">
    <source>
        <dbReference type="EMBL" id="KAK0449567.1"/>
    </source>
</evidence>
<dbReference type="RefSeq" id="XP_060326859.1">
    <property type="nucleotide sequence ID" value="XM_060469941.1"/>
</dbReference>
<organism evidence="2 3">
    <name type="scientific">Armillaria tabescens</name>
    <name type="common">Ringless honey mushroom</name>
    <name type="synonym">Agaricus tabescens</name>
    <dbReference type="NCBI Taxonomy" id="1929756"/>
    <lineage>
        <taxon>Eukaryota</taxon>
        <taxon>Fungi</taxon>
        <taxon>Dikarya</taxon>
        <taxon>Basidiomycota</taxon>
        <taxon>Agaricomycotina</taxon>
        <taxon>Agaricomycetes</taxon>
        <taxon>Agaricomycetidae</taxon>
        <taxon>Agaricales</taxon>
        <taxon>Marasmiineae</taxon>
        <taxon>Physalacriaceae</taxon>
        <taxon>Desarmillaria</taxon>
    </lineage>
</organism>
<protein>
    <submittedName>
        <fullName evidence="2">Uncharacterized protein</fullName>
    </submittedName>
</protein>
<evidence type="ECO:0000313" key="3">
    <source>
        <dbReference type="Proteomes" id="UP001175211"/>
    </source>
</evidence>
<dbReference type="GeneID" id="85353489"/>
<keyword evidence="1" id="KW-0472">Membrane</keyword>
<sequence length="142" mass="15466">MKPKSSQAVMKFTVPALPVAHAALNGFSIEPGFDGYDNPYQRCLTHKAFVPSPKSWVFYSVPPLLGVSSANGLVILLFGWVFCLLMVIKAISGDSEIPTCRACDILCKVGDTANSRRSFSAALILTNKFWKVLSGQLPNGEW</sequence>
<keyword evidence="1" id="KW-1133">Transmembrane helix</keyword>
<dbReference type="Proteomes" id="UP001175211">
    <property type="component" value="Unassembled WGS sequence"/>
</dbReference>
<accession>A0AA39MWU5</accession>
<name>A0AA39MWU5_ARMTA</name>
<feature type="transmembrane region" description="Helical" evidence="1">
    <location>
        <begin position="64"/>
        <end position="88"/>
    </location>
</feature>
<gene>
    <name evidence="2" type="ORF">EV420DRAFT_1483101</name>
</gene>
<evidence type="ECO:0000256" key="1">
    <source>
        <dbReference type="SAM" id="Phobius"/>
    </source>
</evidence>
<proteinExistence type="predicted"/>
<keyword evidence="3" id="KW-1185">Reference proteome</keyword>
<comment type="caution">
    <text evidence="2">The sequence shown here is derived from an EMBL/GenBank/DDBJ whole genome shotgun (WGS) entry which is preliminary data.</text>
</comment>
<dbReference type="AlphaFoldDB" id="A0AA39MWU5"/>
<keyword evidence="1" id="KW-0812">Transmembrane</keyword>
<reference evidence="2" key="1">
    <citation type="submission" date="2023-06" db="EMBL/GenBank/DDBJ databases">
        <authorList>
            <consortium name="Lawrence Berkeley National Laboratory"/>
            <person name="Ahrendt S."/>
            <person name="Sahu N."/>
            <person name="Indic B."/>
            <person name="Wong-Bajracharya J."/>
            <person name="Merenyi Z."/>
            <person name="Ke H.-M."/>
            <person name="Monk M."/>
            <person name="Kocsube S."/>
            <person name="Drula E."/>
            <person name="Lipzen A."/>
            <person name="Balint B."/>
            <person name="Henrissat B."/>
            <person name="Andreopoulos B."/>
            <person name="Martin F.M."/>
            <person name="Harder C.B."/>
            <person name="Rigling D."/>
            <person name="Ford K.L."/>
            <person name="Foster G.D."/>
            <person name="Pangilinan J."/>
            <person name="Papanicolaou A."/>
            <person name="Barry K."/>
            <person name="LaButti K."/>
            <person name="Viragh M."/>
            <person name="Koriabine M."/>
            <person name="Yan M."/>
            <person name="Riley R."/>
            <person name="Champramary S."/>
            <person name="Plett K.L."/>
            <person name="Tsai I.J."/>
            <person name="Slot J."/>
            <person name="Sipos G."/>
            <person name="Plett J."/>
            <person name="Nagy L.G."/>
            <person name="Grigoriev I.V."/>
        </authorList>
    </citation>
    <scope>NUCLEOTIDE SEQUENCE</scope>
    <source>
        <strain evidence="2">CCBAS 213</strain>
    </source>
</reference>